<dbReference type="InterPro" id="IPR049900">
    <property type="entry name" value="PKS_mFAS_DH"/>
</dbReference>
<keyword evidence="3" id="KW-0808">Transferase</keyword>
<dbReference type="InterPro" id="IPR013968">
    <property type="entry name" value="PKS_KR"/>
</dbReference>
<evidence type="ECO:0000256" key="4">
    <source>
        <dbReference type="ARBA" id="ARBA00023268"/>
    </source>
</evidence>
<evidence type="ECO:0000313" key="11">
    <source>
        <dbReference type="Proteomes" id="UP001140510"/>
    </source>
</evidence>
<keyword evidence="2" id="KW-0597">Phosphoprotein</keyword>
<dbReference type="PROSITE" id="PS52004">
    <property type="entry name" value="KS3_2"/>
    <property type="match status" value="1"/>
</dbReference>
<keyword evidence="4" id="KW-0511">Multifunctional enzyme</keyword>
<keyword evidence="11" id="KW-1185">Reference proteome</keyword>
<feature type="compositionally biased region" description="Low complexity" evidence="6">
    <location>
        <begin position="2196"/>
        <end position="2205"/>
    </location>
</feature>
<gene>
    <name evidence="10" type="ORF">N0V91_004514</name>
</gene>
<dbReference type="GO" id="GO:0031177">
    <property type="term" value="F:phosphopantetheine binding"/>
    <property type="evidence" value="ECO:0007669"/>
    <property type="project" value="InterPro"/>
</dbReference>
<dbReference type="Pfam" id="PF00698">
    <property type="entry name" value="Acyl_transf_1"/>
    <property type="match status" value="1"/>
</dbReference>
<dbReference type="SMART" id="SM00822">
    <property type="entry name" value="PKS_KR"/>
    <property type="match status" value="1"/>
</dbReference>
<dbReference type="Pfam" id="PF08659">
    <property type="entry name" value="KR"/>
    <property type="match status" value="1"/>
</dbReference>
<dbReference type="InterPro" id="IPR014043">
    <property type="entry name" value="Acyl_transferase_dom"/>
</dbReference>
<dbReference type="InterPro" id="IPR029063">
    <property type="entry name" value="SAM-dependent_MTases_sf"/>
</dbReference>
<dbReference type="CDD" id="cd00833">
    <property type="entry name" value="PKS"/>
    <property type="match status" value="1"/>
</dbReference>
<dbReference type="PANTHER" id="PTHR43775">
    <property type="entry name" value="FATTY ACID SYNTHASE"/>
    <property type="match status" value="1"/>
</dbReference>
<dbReference type="InterPro" id="IPR016036">
    <property type="entry name" value="Malonyl_transacylase_ACP-bd"/>
</dbReference>
<dbReference type="InterPro" id="IPR016035">
    <property type="entry name" value="Acyl_Trfase/lysoPLipase"/>
</dbReference>
<evidence type="ECO:0000256" key="2">
    <source>
        <dbReference type="ARBA" id="ARBA00022553"/>
    </source>
</evidence>
<dbReference type="Gene3D" id="3.40.366.10">
    <property type="entry name" value="Malonyl-Coenzyme A Acyl Carrier Protein, domain 2"/>
    <property type="match status" value="1"/>
</dbReference>
<evidence type="ECO:0000256" key="6">
    <source>
        <dbReference type="SAM" id="MobiDB-lite"/>
    </source>
</evidence>
<feature type="region of interest" description="C-terminal hotdog fold" evidence="5">
    <location>
        <begin position="1072"/>
        <end position="1222"/>
    </location>
</feature>
<dbReference type="GO" id="GO:0004312">
    <property type="term" value="F:fatty acid synthase activity"/>
    <property type="evidence" value="ECO:0007669"/>
    <property type="project" value="TreeGrafter"/>
</dbReference>
<dbReference type="FunFam" id="3.40.47.10:FF:000019">
    <property type="entry name" value="Polyketide synthase type I"/>
    <property type="match status" value="1"/>
</dbReference>
<comment type="caution">
    <text evidence="10">The sequence shown here is derived from an EMBL/GenBank/DDBJ whole genome shotgun (WGS) entry which is preliminary data.</text>
</comment>
<sequence>MGPALQQRRNEPIAIIGTGCRFPGANNPAQLWDLLEHPRDVQSPIPSDHFSTDGFYHPSHDNQGTSHTRHGYFLSSDHRHFDAEFFGIKPVEAKSMDPQQRLLLEVVYESIEAAGLDMQALRGSPTAVYVGLMAVDYSDMLNRDTSDYPSYVAAGTARSMISNRLSYFFDWRGPSMTIDTACSSSMVALHLAVQSLRAGESKLAIAAGANLLLGPEQFIAGSTMKMLSPHGRSYWCDDRANGYARGEGIAAIVLKPLSAAIADGDDIECVIAETGLNQDGRTQGLTVPSAAAQASLIRATYEKAGLDLTQQSDRPQYFEAHGTGTPTGDPIEVKAIQDAFFASVGVSQDKSGLYCGSIKTIIGHTEGTAGMAGLIKTSMALRYGVIPPNLLLQNLAPAVKPFLKSLEIPTTAQPWPTLVPGSVRRASVNSFGFGGANAHCILESFAPTKDKAIVESTSHHLFVFSATSEESLVAVLKAYAEYLDSHPTVDLRALSHTLFSRRTTFSARVSFSAKTLRELRTKMDSVTNKTATNLFVTAPVSVNPPRILGIFTGQGAQWAGMASRLMQLAGAIAVIGELERSLAELPDSPSWSLQAELSKLHSCSRVTEAAIAQPACTAIQILLVKMLRAAGIQFSAVVGHSSGEIAASYAAGYLSARDAIRIAYYRGVHLDLVGGKNGESGAMIAVGASYEEAQNLCNRDEFCGRICVAASNSASSVTLSGDSTAVDEMETLLKAQNRFTRRLRVDNASITASLRACGIKSQRPDVPKASWISSVYHRDIVLVTDNLDDEYWHRNTVEVVMFSQALEHALQQSHFDLAVEIGAHPALKGPALQVIEAATGHFMPYTGTLDRKLEDNEAFANTLGYVWANTANSDVNLASFDQFMIGEKSPMLLKGLPTYSWNHGRTYWHESRTSRAYRNRCGRHELLGFRSTDYSDDQVSWKNNLIPEQLPWIQDHRIQGQMIFPGAAYVVSAFEAALQIAEERSVGSVELSDFVFGQPLVFAAEESRLEVLISLHDIRRQGPKTTAKFTYHSIASEASGPMTLNAHCQLSIDHGDADVVTPQSIAGTQFGMQQVESERIYDSFANRGYQYAGLFRALTSVSRRLGIASGLIRMSETYQGTTSVIHPATLDAAIHSILVAHSYPDDGRLSTLLLPTGVQKIRLHLSAAKRCSSHQHLKFVSRSIDEAQHTEGGVELWSMDDANAVLQLEGLRTKPIVPASPANDVHMFSETVWGLASPILSNHCDGSSASRDVFDFMVSATEQLSHRYPGMRILRYVPFPDSSGFTNQMSSIGGSNPGRTMRFVSRLNNAFASYMHTNPSEEGLDLDRTALEALDDKTTYKVLDPTIDAGDQGFSAQLFDLVVAFSPSFRGLAIGQIVRNVRHLLRPGGYFLCPQSVDDLLAGGAFLEHGEFVSNSGRSALPSRTDLQRRRELEGYGFADVSLLSSNGNTEFDPTHSSLTFVQAVDDRIRFLRDPLSGAVHYPFSPLEDITVIGGETSLTSLCANRITEVLQGRSEKMNQAKSISSLATVEPPFDSSNIIVLQDHDKPLFESFDQAGLQGLQRLFATSKNIIWVTYGYKRNAPHARMLVAFARCLLQEMAHVRLQILDFPSPDALDAEAIVREFLKLKMTAVLEEQGCLSDILWSVEPEIAYENGHALIPRVKPSIVMNDRYNSTRRMITQNVIANNGDATVQIRVQPVDHKELFKGDRTYWLAGLTGDLGLSLCQWMITKGARYIALSSRSPKVDPAWLGHFQSLGATVQILSCDVTDYASVEATLAHINTSMPSVAGVCHGAMVLQDALFQDLDIARVKQVLSPKVNGAINLDRVFRSHSLDFFVMLSSVAATTGNPGQSIYAAANGFLAGLAATRRARGECASTINLGAIIGTGVTRNLTVAQQKALRNAGVMWTSEQDFHTGFAEAVVASRPCEGGGGEFHTGVRVCDADEQLKPKHASSPVFSHMVSHSSSQGHSTSSGPSIESARARLLRATKEEEVVQVLQEFLTTKLRKALQMSEDSPIIDKTADALGVDSLIAVEMRSWLLKELGVDLPLLIIIGGNIMRQVLEACRERIDPALTPLLQASESLAAGSEVQREEAYKGSDAPAARQTPVATAYAQSGEIAGIVGIESAIDKDETITDTIQDAPSTPTLEHVSKRHPVPIDDKPVPRSVLLPNSAPREHGPPQARSPNRHDLLHEADSNTSSSDSNDYGGSARAIETKAGAIGVCTVSGGSPGGSTQSREKTKRRGLLGRLIRSRGFVNLRRYV</sequence>
<evidence type="ECO:0000259" key="8">
    <source>
        <dbReference type="PROSITE" id="PS52004"/>
    </source>
</evidence>
<evidence type="ECO:0000259" key="7">
    <source>
        <dbReference type="PROSITE" id="PS50075"/>
    </source>
</evidence>
<keyword evidence="1" id="KW-0596">Phosphopantetheine</keyword>
<evidence type="ECO:0000259" key="9">
    <source>
        <dbReference type="PROSITE" id="PS52019"/>
    </source>
</evidence>
<organism evidence="10 11">
    <name type="scientific">Didymella pomorum</name>
    <dbReference type="NCBI Taxonomy" id="749634"/>
    <lineage>
        <taxon>Eukaryota</taxon>
        <taxon>Fungi</taxon>
        <taxon>Dikarya</taxon>
        <taxon>Ascomycota</taxon>
        <taxon>Pezizomycotina</taxon>
        <taxon>Dothideomycetes</taxon>
        <taxon>Pleosporomycetidae</taxon>
        <taxon>Pleosporales</taxon>
        <taxon>Pleosporineae</taxon>
        <taxon>Didymellaceae</taxon>
        <taxon>Didymella</taxon>
    </lineage>
</organism>
<dbReference type="InterPro" id="IPR020841">
    <property type="entry name" value="PKS_Beta-ketoAc_synthase_dom"/>
</dbReference>
<dbReference type="InterPro" id="IPR020806">
    <property type="entry name" value="PKS_PP-bd"/>
</dbReference>
<dbReference type="Gene3D" id="3.40.50.720">
    <property type="entry name" value="NAD(P)-binding Rossmann-like Domain"/>
    <property type="match status" value="1"/>
</dbReference>
<feature type="domain" description="Carrier" evidence="7">
    <location>
        <begin position="1987"/>
        <end position="2069"/>
    </location>
</feature>
<feature type="domain" description="PKS/mFAS DH" evidence="9">
    <location>
        <begin position="924"/>
        <end position="1222"/>
    </location>
</feature>
<reference evidence="10" key="1">
    <citation type="submission" date="2022-10" db="EMBL/GenBank/DDBJ databases">
        <title>Tapping the CABI collections for fungal endophytes: first genome assemblies for Collariella, Neodidymelliopsis, Ascochyta clinopodiicola, Didymella pomorum, Didymosphaeria variabile, Neocosmospora piperis and Neocucurbitaria cava.</title>
        <authorList>
            <person name="Hill R."/>
        </authorList>
    </citation>
    <scope>NUCLEOTIDE SEQUENCE</scope>
    <source>
        <strain evidence="10">IMI 355091</strain>
    </source>
</reference>
<dbReference type="SUPFAM" id="SSF53335">
    <property type="entry name" value="S-adenosyl-L-methionine-dependent methyltransferases"/>
    <property type="match status" value="1"/>
</dbReference>
<dbReference type="PROSITE" id="PS00012">
    <property type="entry name" value="PHOSPHOPANTETHEINE"/>
    <property type="match status" value="1"/>
</dbReference>
<dbReference type="InterPro" id="IPR036291">
    <property type="entry name" value="NAD(P)-bd_dom_sf"/>
</dbReference>
<feature type="domain" description="Ketosynthase family 3 (KS3)" evidence="8">
    <location>
        <begin position="10"/>
        <end position="444"/>
    </location>
</feature>
<dbReference type="Pfam" id="PF16197">
    <property type="entry name" value="KAsynt_C_assoc"/>
    <property type="match status" value="1"/>
</dbReference>
<dbReference type="GO" id="GO:0006633">
    <property type="term" value="P:fatty acid biosynthetic process"/>
    <property type="evidence" value="ECO:0007669"/>
    <property type="project" value="InterPro"/>
</dbReference>
<evidence type="ECO:0000256" key="1">
    <source>
        <dbReference type="ARBA" id="ARBA00022450"/>
    </source>
</evidence>
<dbReference type="InterPro" id="IPR009081">
    <property type="entry name" value="PP-bd_ACP"/>
</dbReference>
<dbReference type="OrthoDB" id="329835at2759"/>
<dbReference type="PROSITE" id="PS50075">
    <property type="entry name" value="CARRIER"/>
    <property type="match status" value="1"/>
</dbReference>
<feature type="region of interest" description="N-terminal hotdog fold" evidence="5">
    <location>
        <begin position="924"/>
        <end position="1059"/>
    </location>
</feature>
<dbReference type="Gene3D" id="3.40.47.10">
    <property type="match status" value="1"/>
</dbReference>
<dbReference type="SUPFAM" id="SSF52151">
    <property type="entry name" value="FabD/lysophospholipase-like"/>
    <property type="match status" value="1"/>
</dbReference>
<accession>A0A9W9D9B6</accession>
<dbReference type="Gene3D" id="3.10.129.110">
    <property type="entry name" value="Polyketide synthase dehydratase"/>
    <property type="match status" value="1"/>
</dbReference>
<dbReference type="InterPro" id="IPR049551">
    <property type="entry name" value="PKS_DH_C"/>
</dbReference>
<name>A0A9W9D9B6_9PLEO</name>
<evidence type="ECO:0008006" key="12">
    <source>
        <dbReference type="Google" id="ProtNLM"/>
    </source>
</evidence>
<protein>
    <recommendedName>
        <fullName evidence="12">Polyketide synthase</fullName>
    </recommendedName>
</protein>
<feature type="active site" description="Proton acceptor; for dehydratase activity" evidence="5">
    <location>
        <position position="956"/>
    </location>
</feature>
<dbReference type="InterPro" id="IPR018201">
    <property type="entry name" value="Ketoacyl_synth_AS"/>
</dbReference>
<dbReference type="InterPro" id="IPR049552">
    <property type="entry name" value="PKS_DH_N"/>
</dbReference>
<dbReference type="SMART" id="SM00825">
    <property type="entry name" value="PKS_KS"/>
    <property type="match status" value="1"/>
</dbReference>
<feature type="region of interest" description="Disordered" evidence="6">
    <location>
        <begin position="2085"/>
        <end position="2108"/>
    </location>
</feature>
<dbReference type="SMART" id="SM00827">
    <property type="entry name" value="PKS_AT"/>
    <property type="match status" value="1"/>
</dbReference>
<dbReference type="GO" id="GO:0004315">
    <property type="term" value="F:3-oxoacyl-[acyl-carrier-protein] synthase activity"/>
    <property type="evidence" value="ECO:0007669"/>
    <property type="project" value="InterPro"/>
</dbReference>
<dbReference type="PROSITE" id="PS00606">
    <property type="entry name" value="KS3_1"/>
    <property type="match status" value="1"/>
</dbReference>
<dbReference type="PANTHER" id="PTHR43775:SF20">
    <property type="entry name" value="HYBRID PKS-NRPS SYNTHETASE APDA"/>
    <property type="match status" value="1"/>
</dbReference>
<dbReference type="SUPFAM" id="SSF53901">
    <property type="entry name" value="Thiolase-like"/>
    <property type="match status" value="1"/>
</dbReference>
<dbReference type="SMART" id="SM00823">
    <property type="entry name" value="PKS_PP"/>
    <property type="match status" value="1"/>
</dbReference>
<dbReference type="PROSITE" id="PS52019">
    <property type="entry name" value="PKS_MFAS_DH"/>
    <property type="match status" value="1"/>
</dbReference>
<dbReference type="SMART" id="SM00826">
    <property type="entry name" value="PKS_DH"/>
    <property type="match status" value="1"/>
</dbReference>
<dbReference type="Gene3D" id="1.10.1200.10">
    <property type="entry name" value="ACP-like"/>
    <property type="match status" value="1"/>
</dbReference>
<evidence type="ECO:0000256" key="5">
    <source>
        <dbReference type="PROSITE-ProRule" id="PRU01363"/>
    </source>
</evidence>
<dbReference type="InterPro" id="IPR032821">
    <property type="entry name" value="PKS_assoc"/>
</dbReference>
<dbReference type="InterPro" id="IPR057326">
    <property type="entry name" value="KR_dom"/>
</dbReference>
<dbReference type="EMBL" id="JAPEVA010000026">
    <property type="protein sequence ID" value="KAJ4406571.1"/>
    <property type="molecule type" value="Genomic_DNA"/>
</dbReference>
<feature type="active site" description="Proton donor; for dehydratase activity" evidence="5">
    <location>
        <position position="1131"/>
    </location>
</feature>
<dbReference type="Pfam" id="PF00109">
    <property type="entry name" value="ketoacyl-synt"/>
    <property type="match status" value="1"/>
</dbReference>
<evidence type="ECO:0000313" key="10">
    <source>
        <dbReference type="EMBL" id="KAJ4406571.1"/>
    </source>
</evidence>
<dbReference type="InterPro" id="IPR036736">
    <property type="entry name" value="ACP-like_sf"/>
</dbReference>
<dbReference type="InterPro" id="IPR001227">
    <property type="entry name" value="Ac_transferase_dom_sf"/>
</dbReference>
<dbReference type="InterPro" id="IPR006162">
    <property type="entry name" value="Ppantetheine_attach_site"/>
</dbReference>
<dbReference type="Pfam" id="PF21089">
    <property type="entry name" value="PKS_DH_N"/>
    <property type="match status" value="1"/>
</dbReference>
<evidence type="ECO:0000256" key="3">
    <source>
        <dbReference type="ARBA" id="ARBA00022679"/>
    </source>
</evidence>
<dbReference type="Proteomes" id="UP001140510">
    <property type="component" value="Unassembled WGS sequence"/>
</dbReference>
<dbReference type="SUPFAM" id="SSF55048">
    <property type="entry name" value="Probable ACP-binding domain of malonyl-CoA ACP transacylase"/>
    <property type="match status" value="1"/>
</dbReference>
<dbReference type="Gene3D" id="3.40.50.150">
    <property type="entry name" value="Vaccinia Virus protein VP39"/>
    <property type="match status" value="1"/>
</dbReference>
<dbReference type="InterPro" id="IPR042104">
    <property type="entry name" value="PKS_dehydratase_sf"/>
</dbReference>
<dbReference type="InterPro" id="IPR016039">
    <property type="entry name" value="Thiolase-like"/>
</dbReference>
<dbReference type="Pfam" id="PF02801">
    <property type="entry name" value="Ketoacyl-synt_C"/>
    <property type="match status" value="1"/>
</dbReference>
<feature type="compositionally biased region" description="Basic and acidic residues" evidence="6">
    <location>
        <begin position="2186"/>
        <end position="2195"/>
    </location>
</feature>
<feature type="region of interest" description="Disordered" evidence="6">
    <location>
        <begin position="2138"/>
        <end position="2209"/>
    </location>
</feature>
<dbReference type="InterPro" id="IPR014031">
    <property type="entry name" value="Ketoacyl_synth_C"/>
</dbReference>
<dbReference type="InterPro" id="IPR050091">
    <property type="entry name" value="PKS_NRPS_Biosynth_Enz"/>
</dbReference>
<dbReference type="SUPFAM" id="SSF47336">
    <property type="entry name" value="ACP-like"/>
    <property type="match status" value="1"/>
</dbReference>
<dbReference type="SUPFAM" id="SSF51735">
    <property type="entry name" value="NAD(P)-binding Rossmann-fold domains"/>
    <property type="match status" value="1"/>
</dbReference>
<dbReference type="Pfam" id="PF14765">
    <property type="entry name" value="PS-DH"/>
    <property type="match status" value="1"/>
</dbReference>
<proteinExistence type="predicted"/>
<dbReference type="GO" id="GO:0044550">
    <property type="term" value="P:secondary metabolite biosynthetic process"/>
    <property type="evidence" value="ECO:0007669"/>
    <property type="project" value="UniProtKB-ARBA"/>
</dbReference>
<dbReference type="InterPro" id="IPR014030">
    <property type="entry name" value="Ketoacyl_synth_N"/>
</dbReference>
<dbReference type="InterPro" id="IPR020807">
    <property type="entry name" value="PKS_DH"/>
</dbReference>